<dbReference type="Proteomes" id="UP000186666">
    <property type="component" value="Unassembled WGS sequence"/>
</dbReference>
<dbReference type="RefSeq" id="WP_068592851.1">
    <property type="nucleotide sequence ID" value="NZ_FTNK01000002.1"/>
</dbReference>
<organism evidence="1 2">
    <name type="scientific">Paenibacillus macquariensis</name>
    <dbReference type="NCBI Taxonomy" id="948756"/>
    <lineage>
        <taxon>Bacteria</taxon>
        <taxon>Bacillati</taxon>
        <taxon>Bacillota</taxon>
        <taxon>Bacilli</taxon>
        <taxon>Bacillales</taxon>
        <taxon>Paenibacillaceae</taxon>
        <taxon>Paenibacillus</taxon>
    </lineage>
</organism>
<keyword evidence="2" id="KW-1185">Reference proteome</keyword>
<name>A0ABY1JMD9_9BACL</name>
<evidence type="ECO:0000313" key="1">
    <source>
        <dbReference type="EMBL" id="SIQ45672.1"/>
    </source>
</evidence>
<gene>
    <name evidence="1" type="ORF">SAMN05421578_10274</name>
</gene>
<dbReference type="EMBL" id="FTNK01000002">
    <property type="protein sequence ID" value="SIQ45672.1"/>
    <property type="molecule type" value="Genomic_DNA"/>
</dbReference>
<reference evidence="1 2" key="1">
    <citation type="submission" date="2017-01" db="EMBL/GenBank/DDBJ databases">
        <authorList>
            <person name="Varghese N."/>
            <person name="Submissions S."/>
        </authorList>
    </citation>
    <scope>NUCLEOTIDE SEQUENCE [LARGE SCALE GENOMIC DNA]</scope>
    <source>
        <strain evidence="1 2">ATCC 23464</strain>
    </source>
</reference>
<proteinExistence type="predicted"/>
<accession>A0ABY1JMD9</accession>
<evidence type="ECO:0000313" key="2">
    <source>
        <dbReference type="Proteomes" id="UP000186666"/>
    </source>
</evidence>
<comment type="caution">
    <text evidence="1">The sequence shown here is derived from an EMBL/GenBank/DDBJ whole genome shotgun (WGS) entry which is preliminary data.</text>
</comment>
<sequence>MKSINIPDLYELEYLFECNAQVTDEEVGWYYSGVSFVLERDLMGIEFYLIPAIRSGSIRISINRDTIIDIDLENIIEITIKRDNQTEVIEMNFDQDNFVQPLIVQTKPIIKAKWGTLRELNL</sequence>
<protein>
    <submittedName>
        <fullName evidence="1">Uncharacterized protein</fullName>
    </submittedName>
</protein>